<dbReference type="Pfam" id="PF13847">
    <property type="entry name" value="Methyltransf_31"/>
    <property type="match status" value="1"/>
</dbReference>
<dbReference type="AlphaFoldDB" id="A0A937G3X2"/>
<reference evidence="2" key="1">
    <citation type="submission" date="2021-01" db="EMBL/GenBank/DDBJ databases">
        <title>Fulvivirga kasyanovii gen. nov., sp nov., a novel member of the phylum Bacteroidetes isolated from seawater in a mussel farm.</title>
        <authorList>
            <person name="Zhao L.-H."/>
            <person name="Wang Z.-J."/>
        </authorList>
    </citation>
    <scope>NUCLEOTIDE SEQUENCE</scope>
    <source>
        <strain evidence="2">29W222</strain>
    </source>
</reference>
<feature type="domain" description="Methyltransferase" evidence="1">
    <location>
        <begin position="49"/>
        <end position="155"/>
    </location>
</feature>
<sequence length="217" mass="24350">MKNQPYTSKETMDKSEKFWDKSANGYDKEEMKDKAGRMKILDSTKKYLQKKDDVLDFGCATGILANEIARDVHTVHGMDISSEMVRIAQNKANELNLKNVKYTHGTLFDDCYKPGTFDTILAVYMLHLMEDMPKVLNRIHSLLKPGGLFISVTPCLGRKTFVGIALSLVSKIGLIPNLKTYNVNEVEDAIVNAGFSLVESECLNKAGKQYFIVGKKD</sequence>
<keyword evidence="3" id="KW-1185">Reference proteome</keyword>
<dbReference type="InterPro" id="IPR025714">
    <property type="entry name" value="Methyltranfer_dom"/>
</dbReference>
<dbReference type="PANTHER" id="PTHR43861">
    <property type="entry name" value="TRANS-ACONITATE 2-METHYLTRANSFERASE-RELATED"/>
    <property type="match status" value="1"/>
</dbReference>
<evidence type="ECO:0000313" key="2">
    <source>
        <dbReference type="EMBL" id="MBL6449558.1"/>
    </source>
</evidence>
<organism evidence="2 3">
    <name type="scientific">Fulvivirga marina</name>
    <dbReference type="NCBI Taxonomy" id="2494733"/>
    <lineage>
        <taxon>Bacteria</taxon>
        <taxon>Pseudomonadati</taxon>
        <taxon>Bacteroidota</taxon>
        <taxon>Cytophagia</taxon>
        <taxon>Cytophagales</taxon>
        <taxon>Fulvivirgaceae</taxon>
        <taxon>Fulvivirga</taxon>
    </lineage>
</organism>
<proteinExistence type="predicted"/>
<evidence type="ECO:0000313" key="3">
    <source>
        <dbReference type="Proteomes" id="UP000614216"/>
    </source>
</evidence>
<dbReference type="EMBL" id="JAEUGD010000067">
    <property type="protein sequence ID" value="MBL6449558.1"/>
    <property type="molecule type" value="Genomic_DNA"/>
</dbReference>
<comment type="caution">
    <text evidence="2">The sequence shown here is derived from an EMBL/GenBank/DDBJ whole genome shotgun (WGS) entry which is preliminary data.</text>
</comment>
<keyword evidence="2" id="KW-0489">Methyltransferase</keyword>
<dbReference type="InterPro" id="IPR029063">
    <property type="entry name" value="SAM-dependent_MTases_sf"/>
</dbReference>
<gene>
    <name evidence="2" type="ORF">JMN32_24815</name>
</gene>
<accession>A0A937G3X2</accession>
<dbReference type="Proteomes" id="UP000614216">
    <property type="component" value="Unassembled WGS sequence"/>
</dbReference>
<dbReference type="RefSeq" id="WP_202859106.1">
    <property type="nucleotide sequence ID" value="NZ_JAEUGD010000067.1"/>
</dbReference>
<dbReference type="Gene3D" id="3.40.50.150">
    <property type="entry name" value="Vaccinia Virus protein VP39"/>
    <property type="match status" value="1"/>
</dbReference>
<keyword evidence="2" id="KW-0808">Transferase</keyword>
<protein>
    <submittedName>
        <fullName evidence="2">Class I SAM-dependent methyltransferase</fullName>
    </submittedName>
</protein>
<dbReference type="GO" id="GO:0008168">
    <property type="term" value="F:methyltransferase activity"/>
    <property type="evidence" value="ECO:0007669"/>
    <property type="project" value="UniProtKB-KW"/>
</dbReference>
<evidence type="ECO:0000259" key="1">
    <source>
        <dbReference type="Pfam" id="PF13847"/>
    </source>
</evidence>
<name>A0A937G3X2_9BACT</name>
<dbReference type="GO" id="GO:0032259">
    <property type="term" value="P:methylation"/>
    <property type="evidence" value="ECO:0007669"/>
    <property type="project" value="UniProtKB-KW"/>
</dbReference>
<dbReference type="SUPFAM" id="SSF53335">
    <property type="entry name" value="S-adenosyl-L-methionine-dependent methyltransferases"/>
    <property type="match status" value="1"/>
</dbReference>
<dbReference type="CDD" id="cd02440">
    <property type="entry name" value="AdoMet_MTases"/>
    <property type="match status" value="1"/>
</dbReference>